<dbReference type="InterPro" id="IPR006076">
    <property type="entry name" value="FAD-dep_OxRdtase"/>
</dbReference>
<gene>
    <name evidence="3" type="ORF">DSAG12_02397</name>
</gene>
<dbReference type="Proteomes" id="UP000321408">
    <property type="component" value="Chromosome"/>
</dbReference>
<evidence type="ECO:0000256" key="1">
    <source>
        <dbReference type="ARBA" id="ARBA00023002"/>
    </source>
</evidence>
<proteinExistence type="predicted"/>
<dbReference type="Gene3D" id="3.30.9.10">
    <property type="entry name" value="D-Amino Acid Oxidase, subunit A, domain 2"/>
    <property type="match status" value="1"/>
</dbReference>
<dbReference type="EC" id="1.-.-.-" evidence="3"/>
<dbReference type="GeneID" id="41330385"/>
<dbReference type="Pfam" id="PF01266">
    <property type="entry name" value="DAO"/>
    <property type="match status" value="1"/>
</dbReference>
<dbReference type="PANTHER" id="PTHR13847">
    <property type="entry name" value="SARCOSINE DEHYDROGENASE-RELATED"/>
    <property type="match status" value="1"/>
</dbReference>
<keyword evidence="1 3" id="KW-0560">Oxidoreductase</keyword>
<dbReference type="GO" id="GO:0005737">
    <property type="term" value="C:cytoplasm"/>
    <property type="evidence" value="ECO:0007669"/>
    <property type="project" value="TreeGrafter"/>
</dbReference>
<accession>A0A5B9DCG1</accession>
<feature type="domain" description="FAD dependent oxidoreductase" evidence="2">
    <location>
        <begin position="5"/>
        <end position="356"/>
    </location>
</feature>
<dbReference type="SUPFAM" id="SSF51905">
    <property type="entry name" value="FAD/NAD(P)-binding domain"/>
    <property type="match status" value="1"/>
</dbReference>
<dbReference type="KEGG" id="psyt:DSAG12_02397"/>
<dbReference type="Gene3D" id="3.50.50.60">
    <property type="entry name" value="FAD/NAD(P)-binding domain"/>
    <property type="match status" value="1"/>
</dbReference>
<dbReference type="InterPro" id="IPR036188">
    <property type="entry name" value="FAD/NAD-bd_sf"/>
</dbReference>
<protein>
    <submittedName>
        <fullName evidence="3">NAD(P)/FAD-dependent oxidoreductase</fullName>
        <ecNumber evidence="3">1.-.-.-</ecNumber>
    </submittedName>
</protein>
<dbReference type="EMBL" id="CP042905">
    <property type="protein sequence ID" value="QEE16567.1"/>
    <property type="molecule type" value="Genomic_DNA"/>
</dbReference>
<organism evidence="3 4">
    <name type="scientific">Promethearchaeum syntrophicum</name>
    <dbReference type="NCBI Taxonomy" id="2594042"/>
    <lineage>
        <taxon>Archaea</taxon>
        <taxon>Promethearchaeati</taxon>
        <taxon>Promethearchaeota</taxon>
        <taxon>Promethearchaeia</taxon>
        <taxon>Promethearchaeales</taxon>
        <taxon>Promethearchaeaceae</taxon>
        <taxon>Promethearchaeum</taxon>
    </lineage>
</organism>
<dbReference type="AlphaFoldDB" id="A0A5B9DCG1"/>
<keyword evidence="4" id="KW-1185">Reference proteome</keyword>
<name>A0A5B9DCG1_9ARCH</name>
<evidence type="ECO:0000313" key="4">
    <source>
        <dbReference type="Proteomes" id="UP000321408"/>
    </source>
</evidence>
<dbReference type="PANTHER" id="PTHR13847:SF287">
    <property type="entry name" value="FAD-DEPENDENT OXIDOREDUCTASE DOMAIN-CONTAINING PROTEIN 1"/>
    <property type="match status" value="1"/>
</dbReference>
<dbReference type="OrthoDB" id="168391at2157"/>
<reference evidence="3 4" key="1">
    <citation type="journal article" date="2020" name="Nature">
        <title>Isolation of an archaeon at the prokaryote-eukaryote interface.</title>
        <authorList>
            <person name="Imachi H."/>
            <person name="Nobu M.K."/>
            <person name="Nakahara N."/>
            <person name="Morono Y."/>
            <person name="Ogawara M."/>
            <person name="Takaki Y."/>
            <person name="Takano Y."/>
            <person name="Uematsu K."/>
            <person name="Ikuta T."/>
            <person name="Ito M."/>
            <person name="Matsui Y."/>
            <person name="Miyazaki M."/>
            <person name="Murata K."/>
            <person name="Saito Y."/>
            <person name="Sakai S."/>
            <person name="Song C."/>
            <person name="Tasumi E."/>
            <person name="Yamanaka Y."/>
            <person name="Yamaguchi T."/>
            <person name="Kamagata Y."/>
            <person name="Tamaki H."/>
            <person name="Takai K."/>
        </authorList>
    </citation>
    <scope>NUCLEOTIDE SEQUENCE [LARGE SCALE GENOMIC DNA]</scope>
    <source>
        <strain evidence="3 4">MK-D1</strain>
    </source>
</reference>
<dbReference type="RefSeq" id="WP_147663441.1">
    <property type="nucleotide sequence ID" value="NZ_CP042905.2"/>
</dbReference>
<dbReference type="GO" id="GO:0016491">
    <property type="term" value="F:oxidoreductase activity"/>
    <property type="evidence" value="ECO:0007669"/>
    <property type="project" value="UniProtKB-KW"/>
</dbReference>
<reference evidence="3 4" key="2">
    <citation type="journal article" date="2024" name="Int. J. Syst. Evol. Microbiol.">
        <title>Promethearchaeum syntrophicum gen. nov., sp. nov., an anaerobic, obligately syntrophic archaeon, the first isolate of the lineage 'Asgard' archaea, and proposal of the new archaeal phylum Promethearchaeota phyl. nov. and kingdom Promethearchaeati regn. nov.</title>
        <authorList>
            <person name="Imachi H."/>
            <person name="Nobu M.K."/>
            <person name="Kato S."/>
            <person name="Takaki Y."/>
            <person name="Miyazaki M."/>
            <person name="Miyata M."/>
            <person name="Ogawara M."/>
            <person name="Saito Y."/>
            <person name="Sakai S."/>
            <person name="Tahara Y.O."/>
            <person name="Takano Y."/>
            <person name="Tasumi E."/>
            <person name="Uematsu K."/>
            <person name="Yoshimura T."/>
            <person name="Itoh T."/>
            <person name="Ohkuma M."/>
            <person name="Takai K."/>
        </authorList>
    </citation>
    <scope>NUCLEOTIDE SEQUENCE [LARGE SCALE GENOMIC DNA]</scope>
    <source>
        <strain evidence="3 4">MK-D1</strain>
    </source>
</reference>
<evidence type="ECO:0000259" key="2">
    <source>
        <dbReference type="Pfam" id="PF01266"/>
    </source>
</evidence>
<sequence length="388" mass="43033">MSEYDVIVIGAGSVGVPTALALAKNGMKTLVLEALPSPAQGESKKAIGGIRKTHTQRAKIWLCQSSLEIFSTWKETYGDDIGWLQNGYCYVAYTPEHEKLFKNNIKLQKSYGLNIDYHGPEKIKELIPGINEDGLLGGTFSPNDGNASPLLFANACYRQAMKFGAEFHFNEKVIDIFTENGTVSGVQTNKSTYFAKFIINAGGAYAKEVAKLVNIDVPVNPTSHEAGISEPVKQFIKPMVVDIRPGEDKKFGNSKNYYFYQNNEGQIVFCLTPDPPIYGYDNKETSVYLPQIAKRMISLLPRLKNLKIRRTWRGLYPDTPDGAPIVGKVKNLEGYINAVGMCGQGYMLGPGLGELIYRIVNNSLSSDDEIILEELSLYRDFGQVELLK</sequence>
<evidence type="ECO:0000313" key="3">
    <source>
        <dbReference type="EMBL" id="QEE16567.1"/>
    </source>
</evidence>